<dbReference type="EMBL" id="JAYWLU010000024">
    <property type="protein sequence ID" value="MEX3596099.1"/>
    <property type="molecule type" value="Genomic_DNA"/>
</dbReference>
<dbReference type="Gene3D" id="3.20.20.30">
    <property type="entry name" value="Luciferase-like domain"/>
    <property type="match status" value="1"/>
</dbReference>
<organism evidence="1 2">
    <name type="scientific">Kocuria carniphila</name>
    <dbReference type="NCBI Taxonomy" id="262208"/>
    <lineage>
        <taxon>Bacteria</taxon>
        <taxon>Bacillati</taxon>
        <taxon>Actinomycetota</taxon>
        <taxon>Actinomycetes</taxon>
        <taxon>Micrococcales</taxon>
        <taxon>Micrococcaceae</taxon>
        <taxon>Kocuria</taxon>
    </lineage>
</organism>
<proteinExistence type="predicted"/>
<dbReference type="Proteomes" id="UP001558481">
    <property type="component" value="Unassembled WGS sequence"/>
</dbReference>
<evidence type="ECO:0008006" key="3">
    <source>
        <dbReference type="Google" id="ProtNLM"/>
    </source>
</evidence>
<comment type="caution">
    <text evidence="1">The sequence shown here is derived from an EMBL/GenBank/DDBJ whole genome shotgun (WGS) entry which is preliminary data.</text>
</comment>
<evidence type="ECO:0000313" key="1">
    <source>
        <dbReference type="EMBL" id="MEX3596099.1"/>
    </source>
</evidence>
<dbReference type="SUPFAM" id="SSF51679">
    <property type="entry name" value="Bacterial luciferase-like"/>
    <property type="match status" value="1"/>
</dbReference>
<keyword evidence="2" id="KW-1185">Reference proteome</keyword>
<dbReference type="RefSeq" id="WP_368630339.1">
    <property type="nucleotide sequence ID" value="NZ_JAYWLT010000004.1"/>
</dbReference>
<dbReference type="InterPro" id="IPR036661">
    <property type="entry name" value="Luciferase-like_sf"/>
</dbReference>
<evidence type="ECO:0000313" key="2">
    <source>
        <dbReference type="Proteomes" id="UP001558481"/>
    </source>
</evidence>
<accession>A0ABV3V919</accession>
<reference evidence="1 2" key="1">
    <citation type="journal article" date="2024" name="Fungal Genet. Biol.">
        <title>The porcine skin microbiome exhibits broad fungal antagonism.</title>
        <authorList>
            <person name="De La Cruz K.F."/>
            <person name="Townsend E.C."/>
            <person name="Alex Cheong J.Z."/>
            <person name="Salamzade R."/>
            <person name="Liu A."/>
            <person name="Sandstrom S."/>
            <person name="Davila E."/>
            <person name="Huang L."/>
            <person name="Xu K.H."/>
            <person name="Wu S.Y."/>
            <person name="Meudt J.J."/>
            <person name="Shanmuganayagam D."/>
            <person name="Gibson A.L.F."/>
            <person name="Kalan L.R."/>
        </authorList>
    </citation>
    <scope>NUCLEOTIDE SEQUENCE [LARGE SCALE GENOMIC DNA]</scope>
    <source>
        <strain evidence="1 2">LK2625</strain>
    </source>
</reference>
<sequence length="159" mass="17491">MMLNVMEGEWRHLVPYVKAYREALHGFGDEASARVGLAVPAFVIPDDAAPTPWEAAVQQAHPYFAAGTRAFGAASPEVLPWTLDEFAAQCGPEGSLVVGGVSDVVDKLTTLRRELGVERILLRVDINGLPHERALRTLRLLGNQVLPRLRCNPDQLEER</sequence>
<gene>
    <name evidence="1" type="ORF">VVR66_15400</name>
</gene>
<name>A0ABV3V919_9MICC</name>
<protein>
    <recommendedName>
        <fullName evidence="3">Luciferase-like domain-containing protein</fullName>
    </recommendedName>
</protein>